<dbReference type="CDD" id="cd09917">
    <property type="entry name" value="F-box_SF"/>
    <property type="match status" value="1"/>
</dbReference>
<reference evidence="2" key="2">
    <citation type="submission" date="2023-06" db="EMBL/GenBank/DDBJ databases">
        <authorList>
            <consortium name="Lawrence Berkeley National Laboratory"/>
            <person name="Haridas S."/>
            <person name="Hensen N."/>
            <person name="Bonometti L."/>
            <person name="Westerberg I."/>
            <person name="Brannstrom I.O."/>
            <person name="Guillou S."/>
            <person name="Cros-Aarteil S."/>
            <person name="Calhoun S."/>
            <person name="Kuo A."/>
            <person name="Mondo S."/>
            <person name="Pangilinan J."/>
            <person name="Riley R."/>
            <person name="Labutti K."/>
            <person name="Andreopoulos B."/>
            <person name="Lipzen A."/>
            <person name="Chen C."/>
            <person name="Yanf M."/>
            <person name="Daum C."/>
            <person name="Ng V."/>
            <person name="Clum A."/>
            <person name="Steindorff A."/>
            <person name="Ohm R."/>
            <person name="Martin F."/>
            <person name="Silar P."/>
            <person name="Natvig D."/>
            <person name="Lalanne C."/>
            <person name="Gautier V."/>
            <person name="Ament-Velasquez S.L."/>
            <person name="Kruys A."/>
            <person name="Hutchinson M.I."/>
            <person name="Powell A.J."/>
            <person name="Barry K."/>
            <person name="Miller A.N."/>
            <person name="Grigoriev I.V."/>
            <person name="Debuchy R."/>
            <person name="Gladieux P."/>
            <person name="Thoren M.H."/>
            <person name="Johannesson H."/>
        </authorList>
    </citation>
    <scope>NUCLEOTIDE SEQUENCE</scope>
    <source>
        <strain evidence="2">SMH4131-1</strain>
    </source>
</reference>
<reference evidence="2" key="1">
    <citation type="journal article" date="2023" name="Mol. Phylogenet. Evol.">
        <title>Genome-scale phylogeny and comparative genomics of the fungal order Sordariales.</title>
        <authorList>
            <person name="Hensen N."/>
            <person name="Bonometti L."/>
            <person name="Westerberg I."/>
            <person name="Brannstrom I.O."/>
            <person name="Guillou S."/>
            <person name="Cros-Aarteil S."/>
            <person name="Calhoun S."/>
            <person name="Haridas S."/>
            <person name="Kuo A."/>
            <person name="Mondo S."/>
            <person name="Pangilinan J."/>
            <person name="Riley R."/>
            <person name="LaButti K."/>
            <person name="Andreopoulos B."/>
            <person name="Lipzen A."/>
            <person name="Chen C."/>
            <person name="Yan M."/>
            <person name="Daum C."/>
            <person name="Ng V."/>
            <person name="Clum A."/>
            <person name="Steindorff A."/>
            <person name="Ohm R.A."/>
            <person name="Martin F."/>
            <person name="Silar P."/>
            <person name="Natvig D.O."/>
            <person name="Lalanne C."/>
            <person name="Gautier V."/>
            <person name="Ament-Velasquez S.L."/>
            <person name="Kruys A."/>
            <person name="Hutchinson M.I."/>
            <person name="Powell A.J."/>
            <person name="Barry K."/>
            <person name="Miller A.N."/>
            <person name="Grigoriev I.V."/>
            <person name="Debuchy R."/>
            <person name="Gladieux P."/>
            <person name="Hiltunen Thoren M."/>
            <person name="Johannesson H."/>
        </authorList>
    </citation>
    <scope>NUCLEOTIDE SEQUENCE</scope>
    <source>
        <strain evidence="2">SMH4131-1</strain>
    </source>
</reference>
<feature type="compositionally biased region" description="Acidic residues" evidence="1">
    <location>
        <begin position="673"/>
        <end position="682"/>
    </location>
</feature>
<name>A0AAE0M9E4_9PEZI</name>
<evidence type="ECO:0008006" key="4">
    <source>
        <dbReference type="Google" id="ProtNLM"/>
    </source>
</evidence>
<proteinExistence type="predicted"/>
<organism evidence="2 3">
    <name type="scientific">Cercophora scortea</name>
    <dbReference type="NCBI Taxonomy" id="314031"/>
    <lineage>
        <taxon>Eukaryota</taxon>
        <taxon>Fungi</taxon>
        <taxon>Dikarya</taxon>
        <taxon>Ascomycota</taxon>
        <taxon>Pezizomycotina</taxon>
        <taxon>Sordariomycetes</taxon>
        <taxon>Sordariomycetidae</taxon>
        <taxon>Sordariales</taxon>
        <taxon>Lasiosphaeriaceae</taxon>
        <taxon>Cercophora</taxon>
    </lineage>
</organism>
<evidence type="ECO:0000313" key="3">
    <source>
        <dbReference type="Proteomes" id="UP001286456"/>
    </source>
</evidence>
<comment type="caution">
    <text evidence="2">The sequence shown here is derived from an EMBL/GenBank/DDBJ whole genome shotgun (WGS) entry which is preliminary data.</text>
</comment>
<evidence type="ECO:0000313" key="2">
    <source>
        <dbReference type="EMBL" id="KAK3323780.1"/>
    </source>
</evidence>
<feature type="region of interest" description="Disordered" evidence="1">
    <location>
        <begin position="673"/>
        <end position="693"/>
    </location>
</feature>
<feature type="region of interest" description="Disordered" evidence="1">
    <location>
        <begin position="628"/>
        <end position="655"/>
    </location>
</feature>
<accession>A0AAE0M9E4</accession>
<dbReference type="AlphaFoldDB" id="A0AAE0M9E4"/>
<feature type="compositionally biased region" description="Basic and acidic residues" evidence="1">
    <location>
        <begin position="683"/>
        <end position="693"/>
    </location>
</feature>
<dbReference type="Proteomes" id="UP001286456">
    <property type="component" value="Unassembled WGS sequence"/>
</dbReference>
<sequence length="693" mass="80531">MHWRYLDYRRDAQDPFDLETGYNELREINESLEEVQMAIRRTAYIRRHFYDDKSEKPCDTWDTGAVSPPARRWIRESIQSGLLVEKSNPEDQLLWLKMMRFRLARAQYHTRDLINKLRVRRGRRKVVNILHLSQEILQLIFNYLIHPSPCDDLQSFSDIQSARLTCRRFHDASSHMLFESITVDLTRSSLSRLDRVSRHPFFSKGVRNVKVVLRFFEPPPETVVDFVDFMAARVRKRLRIEEGHVRTALRLSFQSSTVGRYEEVHARARELLSMWQRLKVEGVNPDAEGETRCHSKFVTSMYREYRERYDELESLRPGVEFCRAITVAMARMPRARRLEITDGPIAGQERGLSRSIFTVPKEFDFHDIYTYILHPLNGKEVTDTATRGPPVRKVVMALPGLLHRVGVRLTELDIQLSCLEKYPPPVAKSDGGSQSQTSLAISGLTQFSFKLEHFIRLLAAGTEVTRTRPKGDDLCHLLHHFLDTAASLKTIKLDMSYEDTFHTTVTKTEISIGEILTVRRWENLAHFTLRRASMHLAALRKFVDNLRQPLETLTLENIMLLSGTWEDVLDILREKGCRHQPGHILEDPLSKDKRDDAYKKRVKVTFKKDGYFRRSLAEKYISGEPFEENPLRVDRTGDAGGGGSKNKVGHGRGEEKKIWSDPLDVVFSCELPFDDNEKDNEDDDRHLFDEYLE</sequence>
<dbReference type="EMBL" id="JAUEPO010000004">
    <property type="protein sequence ID" value="KAK3323780.1"/>
    <property type="molecule type" value="Genomic_DNA"/>
</dbReference>
<keyword evidence="3" id="KW-1185">Reference proteome</keyword>
<gene>
    <name evidence="2" type="ORF">B0T19DRAFT_463648</name>
</gene>
<evidence type="ECO:0000256" key="1">
    <source>
        <dbReference type="SAM" id="MobiDB-lite"/>
    </source>
</evidence>
<protein>
    <recommendedName>
        <fullName evidence="4">F-box domain-containing protein</fullName>
    </recommendedName>
</protein>